<dbReference type="Gene3D" id="3.90.1300.10">
    <property type="entry name" value="Amidase signature (AS) domain"/>
    <property type="match status" value="1"/>
</dbReference>
<comment type="caution">
    <text evidence="1">The sequence shown here is derived from an EMBL/GenBank/DDBJ whole genome shotgun (WGS) entry which is preliminary data.</text>
</comment>
<name>A0A942UWC0_9FIRM</name>
<evidence type="ECO:0000313" key="2">
    <source>
        <dbReference type="Proteomes" id="UP000724672"/>
    </source>
</evidence>
<evidence type="ECO:0000313" key="1">
    <source>
        <dbReference type="EMBL" id="MBS4538735.1"/>
    </source>
</evidence>
<accession>A0A942UWC0</accession>
<evidence type="ECO:0008006" key="3">
    <source>
        <dbReference type="Google" id="ProtNLM"/>
    </source>
</evidence>
<dbReference type="InterPro" id="IPR036928">
    <property type="entry name" value="AS_sf"/>
</dbReference>
<organism evidence="1 2">
    <name type="scientific">Anaeromonas frigoriresistens</name>
    <dbReference type="NCBI Taxonomy" id="2683708"/>
    <lineage>
        <taxon>Bacteria</taxon>
        <taxon>Bacillati</taxon>
        <taxon>Bacillota</taxon>
        <taxon>Tissierellia</taxon>
        <taxon>Tissierellales</taxon>
        <taxon>Thermohalobacteraceae</taxon>
        <taxon>Anaeromonas</taxon>
    </lineage>
</organism>
<gene>
    <name evidence="1" type="ORF">GOQ27_09685</name>
</gene>
<dbReference type="SUPFAM" id="SSF75304">
    <property type="entry name" value="Amidase signature (AS) enzymes"/>
    <property type="match status" value="1"/>
</dbReference>
<dbReference type="AlphaFoldDB" id="A0A942UWC0"/>
<reference evidence="1" key="1">
    <citation type="submission" date="2019-12" db="EMBL/GenBank/DDBJ databases">
        <title>Clostridiaceae gen. nov. sp. nov., isolated from sediment in Xinjiang, China.</title>
        <authorList>
            <person name="Zhang R."/>
        </authorList>
    </citation>
    <scope>NUCLEOTIDE SEQUENCE</scope>
    <source>
        <strain evidence="1">D2Q-11</strain>
    </source>
</reference>
<sequence>MDSTQKNILMQMNKVSKAVLKAKEEEGSVVYCRKEILEEAVITLEENPDSSLVLFGVKNTEEIDKKLVERLKENNGYLFHTIDKMSERGRAIDIDLINPLTGRVMTGSSSGGCVNILKGINDLAIGTDGGGSVLAPAISTGLFSIMAKGMGLKGTSIKASTDNIKFTPGIGVISHSYDICKSAIETLITKKNVSIDENKNEKIKIVIPKKESILLPNGIDMRESLNGVIDGIKDSVEIIEKDFNKIESRLEAIPFCEEIFKEDIDIIITMEGPIDIYGLGDSVLGTWGKVGSNIQNESGKYLLKVANMIDATAVTIPTRELGIGVLIIAKKGLESGKSAIKLGDMIRKLYSVPELYSRYFIEGYKKKNKGFI</sequence>
<proteinExistence type="predicted"/>
<dbReference type="Proteomes" id="UP000724672">
    <property type="component" value="Unassembled WGS sequence"/>
</dbReference>
<protein>
    <recommendedName>
        <fullName evidence="3">Amidase</fullName>
    </recommendedName>
</protein>
<dbReference type="EMBL" id="WSFT01000037">
    <property type="protein sequence ID" value="MBS4538735.1"/>
    <property type="molecule type" value="Genomic_DNA"/>
</dbReference>
<dbReference type="RefSeq" id="WP_203366661.1">
    <property type="nucleotide sequence ID" value="NZ_WSFT01000037.1"/>
</dbReference>
<keyword evidence="2" id="KW-1185">Reference proteome</keyword>